<dbReference type="Proteomes" id="UP001642360">
    <property type="component" value="Unassembled WGS sequence"/>
</dbReference>
<protein>
    <recommendedName>
        <fullName evidence="4">X-ray induced transcript 1</fullName>
    </recommendedName>
</protein>
<sequence>MDYDNDNEMWDWQGEDYCLQDNTTNLDISKSLWNGVNQNEENLSYMFDETTPIKACGDLSYHVTSKENSSKGLEQCRETLSQVKRRRMLQFDPEVLGVSLCNEEISANILRSKEREDSVEEAFSDMSQWVSGFAEDTSASGYEGLDPSSEGWLADCFNDAEMHVSPDDMIQSGASDVQIDITEFSNATPEYEASMVRQRPARTRRNVVFKGRKSYMQTPTKLASSVVYPFAFIKPCGVHGDVTLKDINKRIRTPPPSSSTETNEDPSTYPTSAFSGKPVVGKTKIRTEGGKGCITIMRTKG</sequence>
<accession>A0ABC8TGA4</accession>
<feature type="compositionally biased region" description="Polar residues" evidence="1">
    <location>
        <begin position="258"/>
        <end position="274"/>
    </location>
</feature>
<dbReference type="InterPro" id="IPR039933">
    <property type="entry name" value="XRI1"/>
</dbReference>
<comment type="caution">
    <text evidence="2">The sequence shown here is derived from an EMBL/GenBank/DDBJ whole genome shotgun (WGS) entry which is preliminary data.</text>
</comment>
<evidence type="ECO:0000256" key="1">
    <source>
        <dbReference type="SAM" id="MobiDB-lite"/>
    </source>
</evidence>
<keyword evidence="3" id="KW-1185">Reference proteome</keyword>
<reference evidence="2 3" key="1">
    <citation type="submission" date="2024-02" db="EMBL/GenBank/DDBJ databases">
        <authorList>
            <person name="Vignale AGUSTIN F."/>
            <person name="Sosa J E."/>
            <person name="Modenutti C."/>
        </authorList>
    </citation>
    <scope>NUCLEOTIDE SEQUENCE [LARGE SCALE GENOMIC DNA]</scope>
</reference>
<dbReference type="EMBL" id="CAUOFW020005070">
    <property type="protein sequence ID" value="CAK9168470.1"/>
    <property type="molecule type" value="Genomic_DNA"/>
</dbReference>
<name>A0ABC8TGA4_9AQUA</name>
<dbReference type="PANTHER" id="PTHR33385:SF4">
    <property type="entry name" value="PROTEIN XRI1"/>
    <property type="match status" value="1"/>
</dbReference>
<gene>
    <name evidence="2" type="ORF">ILEXP_LOCUS37863</name>
</gene>
<dbReference type="AlphaFoldDB" id="A0ABC8TGA4"/>
<organism evidence="2 3">
    <name type="scientific">Ilex paraguariensis</name>
    <name type="common">yerba mate</name>
    <dbReference type="NCBI Taxonomy" id="185542"/>
    <lineage>
        <taxon>Eukaryota</taxon>
        <taxon>Viridiplantae</taxon>
        <taxon>Streptophyta</taxon>
        <taxon>Embryophyta</taxon>
        <taxon>Tracheophyta</taxon>
        <taxon>Spermatophyta</taxon>
        <taxon>Magnoliopsida</taxon>
        <taxon>eudicotyledons</taxon>
        <taxon>Gunneridae</taxon>
        <taxon>Pentapetalae</taxon>
        <taxon>asterids</taxon>
        <taxon>campanulids</taxon>
        <taxon>Aquifoliales</taxon>
        <taxon>Aquifoliaceae</taxon>
        <taxon>Ilex</taxon>
    </lineage>
</organism>
<feature type="region of interest" description="Disordered" evidence="1">
    <location>
        <begin position="249"/>
        <end position="281"/>
    </location>
</feature>
<evidence type="ECO:0000313" key="2">
    <source>
        <dbReference type="EMBL" id="CAK9168470.1"/>
    </source>
</evidence>
<proteinExistence type="predicted"/>
<dbReference type="PANTHER" id="PTHR33385">
    <property type="entry name" value="PROTEIN XRI1"/>
    <property type="match status" value="1"/>
</dbReference>
<evidence type="ECO:0000313" key="3">
    <source>
        <dbReference type="Proteomes" id="UP001642360"/>
    </source>
</evidence>
<evidence type="ECO:0008006" key="4">
    <source>
        <dbReference type="Google" id="ProtNLM"/>
    </source>
</evidence>